<dbReference type="SUPFAM" id="SSF57850">
    <property type="entry name" value="RING/U-box"/>
    <property type="match status" value="1"/>
</dbReference>
<evidence type="ECO:0000313" key="7">
    <source>
        <dbReference type="Proteomes" id="UP001396334"/>
    </source>
</evidence>
<keyword evidence="1" id="KW-0479">Metal-binding</keyword>
<dbReference type="Gene3D" id="3.30.40.10">
    <property type="entry name" value="Zinc/RING finger domain, C3HC4 (zinc finger)"/>
    <property type="match status" value="1"/>
</dbReference>
<dbReference type="InterPro" id="IPR013083">
    <property type="entry name" value="Znf_RING/FYVE/PHD"/>
</dbReference>
<comment type="caution">
    <text evidence="6">The sequence shown here is derived from an EMBL/GenBank/DDBJ whole genome shotgun (WGS) entry which is preliminary data.</text>
</comment>
<dbReference type="InterPro" id="IPR017907">
    <property type="entry name" value="Znf_RING_CS"/>
</dbReference>
<accession>A0ABR2T9V4</accession>
<dbReference type="PANTHER" id="PTHR47692:SF2">
    <property type="entry name" value="ZINC FINGER RING-TYPE DOMAIN CONTAINING PROTEIN"/>
    <property type="match status" value="1"/>
</dbReference>
<evidence type="ECO:0000256" key="4">
    <source>
        <dbReference type="PROSITE-ProRule" id="PRU00175"/>
    </source>
</evidence>
<organism evidence="6 7">
    <name type="scientific">Hibiscus sabdariffa</name>
    <name type="common">roselle</name>
    <dbReference type="NCBI Taxonomy" id="183260"/>
    <lineage>
        <taxon>Eukaryota</taxon>
        <taxon>Viridiplantae</taxon>
        <taxon>Streptophyta</taxon>
        <taxon>Embryophyta</taxon>
        <taxon>Tracheophyta</taxon>
        <taxon>Spermatophyta</taxon>
        <taxon>Magnoliopsida</taxon>
        <taxon>eudicotyledons</taxon>
        <taxon>Gunneridae</taxon>
        <taxon>Pentapetalae</taxon>
        <taxon>rosids</taxon>
        <taxon>malvids</taxon>
        <taxon>Malvales</taxon>
        <taxon>Malvaceae</taxon>
        <taxon>Malvoideae</taxon>
        <taxon>Hibiscus</taxon>
    </lineage>
</organism>
<dbReference type="InterPro" id="IPR018957">
    <property type="entry name" value="Znf_C3HC4_RING-type"/>
</dbReference>
<evidence type="ECO:0000256" key="2">
    <source>
        <dbReference type="ARBA" id="ARBA00022771"/>
    </source>
</evidence>
<dbReference type="PANTHER" id="PTHR47692">
    <property type="entry name" value="RING/U-BOX SUPERFAMILY PROTEIN"/>
    <property type="match status" value="1"/>
</dbReference>
<evidence type="ECO:0000259" key="5">
    <source>
        <dbReference type="PROSITE" id="PS50089"/>
    </source>
</evidence>
<keyword evidence="2 4" id="KW-0863">Zinc-finger</keyword>
<dbReference type="PROSITE" id="PS50089">
    <property type="entry name" value="ZF_RING_2"/>
    <property type="match status" value="1"/>
</dbReference>
<proteinExistence type="predicted"/>
<sequence length="389" mass="44531">MNNRKEEADQTGCNPSHQDSNPCPICLAPLVDESYLDSCFHKFCYNCIVRWSRVVASKSSGRSASVKCPLCKRENFSIISGFDGTCFQRHYVDQDFGNRFTFSKAHKYRLQCYYSEPGILNDIFDVSRFWKSRKYLQSNRWLRNWLKRELQALMQEEDVDIVVHHIHGVIESFWRRIEETLGLKKNAEARQENFRIAVSDAAQPFLLARTDRFVNELELFLASGLNIEAYDAVYMQRLGWNTSGLGWYKQHSSSYLFYNLGKDYIVVHLIKLQGSRSRPQLDLSKAAIQGNSEERDPTVLLPNQSDDIFHLVLDIGVKGTDSHHWNSEASANENAVSKATGGGAFKFAVDKEDEMDCLVLSCGRSKFLAKGSDVSMIKAIFFLFLLSFM</sequence>
<dbReference type="Proteomes" id="UP001396334">
    <property type="component" value="Unassembled WGS sequence"/>
</dbReference>
<keyword evidence="7" id="KW-1185">Reference proteome</keyword>
<dbReference type="InterPro" id="IPR001841">
    <property type="entry name" value="Znf_RING"/>
</dbReference>
<evidence type="ECO:0000313" key="6">
    <source>
        <dbReference type="EMBL" id="KAK9034257.1"/>
    </source>
</evidence>
<dbReference type="SMART" id="SM00184">
    <property type="entry name" value="RING"/>
    <property type="match status" value="1"/>
</dbReference>
<dbReference type="EMBL" id="JBBPBN010000007">
    <property type="protein sequence ID" value="KAK9034257.1"/>
    <property type="molecule type" value="Genomic_DNA"/>
</dbReference>
<feature type="domain" description="RING-type" evidence="5">
    <location>
        <begin position="23"/>
        <end position="72"/>
    </location>
</feature>
<gene>
    <name evidence="6" type="ORF">V6N11_050430</name>
</gene>
<reference evidence="6 7" key="1">
    <citation type="journal article" date="2024" name="G3 (Bethesda)">
        <title>Genome assembly of Hibiscus sabdariffa L. provides insights into metabolisms of medicinal natural products.</title>
        <authorList>
            <person name="Kim T."/>
        </authorList>
    </citation>
    <scope>NUCLEOTIDE SEQUENCE [LARGE SCALE GENOMIC DNA]</scope>
    <source>
        <strain evidence="6">TK-2024</strain>
        <tissue evidence="6">Old leaves</tissue>
    </source>
</reference>
<dbReference type="PROSITE" id="PS00518">
    <property type="entry name" value="ZF_RING_1"/>
    <property type="match status" value="1"/>
</dbReference>
<name>A0ABR2T9V4_9ROSI</name>
<evidence type="ECO:0000256" key="3">
    <source>
        <dbReference type="ARBA" id="ARBA00022833"/>
    </source>
</evidence>
<protein>
    <recommendedName>
        <fullName evidence="5">RING-type domain-containing protein</fullName>
    </recommendedName>
</protein>
<dbReference type="Gene3D" id="3.30.420.510">
    <property type="match status" value="1"/>
</dbReference>
<keyword evidence="3" id="KW-0862">Zinc</keyword>
<dbReference type="Pfam" id="PF00097">
    <property type="entry name" value="zf-C3HC4"/>
    <property type="match status" value="1"/>
</dbReference>
<evidence type="ECO:0000256" key="1">
    <source>
        <dbReference type="ARBA" id="ARBA00022723"/>
    </source>
</evidence>